<organism evidence="2 3">
    <name type="scientific">Linum trigynum</name>
    <dbReference type="NCBI Taxonomy" id="586398"/>
    <lineage>
        <taxon>Eukaryota</taxon>
        <taxon>Viridiplantae</taxon>
        <taxon>Streptophyta</taxon>
        <taxon>Embryophyta</taxon>
        <taxon>Tracheophyta</taxon>
        <taxon>Spermatophyta</taxon>
        <taxon>Magnoliopsida</taxon>
        <taxon>eudicotyledons</taxon>
        <taxon>Gunneridae</taxon>
        <taxon>Pentapetalae</taxon>
        <taxon>rosids</taxon>
        <taxon>fabids</taxon>
        <taxon>Malpighiales</taxon>
        <taxon>Linaceae</taxon>
        <taxon>Linum</taxon>
    </lineage>
</organism>
<dbReference type="Proteomes" id="UP001497516">
    <property type="component" value="Chromosome 4"/>
</dbReference>
<proteinExistence type="predicted"/>
<evidence type="ECO:0000313" key="3">
    <source>
        <dbReference type="Proteomes" id="UP001497516"/>
    </source>
</evidence>
<dbReference type="AlphaFoldDB" id="A0AAV2E4J6"/>
<accession>A0AAV2E4J6</accession>
<feature type="region of interest" description="Disordered" evidence="1">
    <location>
        <begin position="80"/>
        <end position="122"/>
    </location>
</feature>
<evidence type="ECO:0000256" key="1">
    <source>
        <dbReference type="SAM" id="MobiDB-lite"/>
    </source>
</evidence>
<sequence length="284" mass="29874">MVEEPPREAPKAVVTGDVTTATTQEGGGRCMVRQAEALARRREAPLNATAEGEMVQATKEAQKQGWMTVDGVAALATVKTTNAKEPQRSSRRADVEAEDAADYGSTTTVENAGGDAAAEPLLLPGPADEAKEIADGKVTGKKGEPMTLTAAIPNIITTTEQTAIGGEAISAMAIITQAPPVAAENTIDKEAMSRTALGTHWDGRRKSCLSPMKLKKEGGGGVPRPREQLYLSVPNTHLQQSIVGQRVARACHSGLNGVGQLIRKGQIERNMCCVWKVEGGGLRA</sequence>
<feature type="compositionally biased region" description="Basic and acidic residues" evidence="1">
    <location>
        <begin position="85"/>
        <end position="95"/>
    </location>
</feature>
<dbReference type="EMBL" id="OZ034817">
    <property type="protein sequence ID" value="CAL1380790.1"/>
    <property type="molecule type" value="Genomic_DNA"/>
</dbReference>
<name>A0AAV2E4J6_9ROSI</name>
<evidence type="ECO:0000313" key="2">
    <source>
        <dbReference type="EMBL" id="CAL1380790.1"/>
    </source>
</evidence>
<keyword evidence="3" id="KW-1185">Reference proteome</keyword>
<feature type="compositionally biased region" description="Low complexity" evidence="1">
    <location>
        <begin position="112"/>
        <end position="122"/>
    </location>
</feature>
<gene>
    <name evidence="2" type="ORF">LTRI10_LOCUS22210</name>
</gene>
<reference evidence="2 3" key="1">
    <citation type="submission" date="2024-04" db="EMBL/GenBank/DDBJ databases">
        <authorList>
            <person name="Fracassetti M."/>
        </authorList>
    </citation>
    <scope>NUCLEOTIDE SEQUENCE [LARGE SCALE GENOMIC DNA]</scope>
</reference>
<protein>
    <submittedName>
        <fullName evidence="2">Uncharacterized protein</fullName>
    </submittedName>
</protein>